<sequence length="194" mass="21636">MEERPWRKAGVHRWRGDLCADLEEKELAPGLRIEDGTGIGSGGPEPGTDDGPYVEDSKHLALTCHGTMSHEETGDFWRIDVYARIYTADDYVTACWKREDEEVAERNRRHTNPTTVNAAQFWFKDQSSGTTIRKLVTCNGDLLLEAGASGPSRMFYDEAEPTLAKITQKATELIESSRRERDTPSGSPTALSTD</sequence>
<dbReference type="Proteomes" id="UP001522868">
    <property type="component" value="Unassembled WGS sequence"/>
</dbReference>
<keyword evidence="3" id="KW-1185">Reference proteome</keyword>
<dbReference type="EMBL" id="JALPTH010000005">
    <property type="protein sequence ID" value="MCK8677312.1"/>
    <property type="molecule type" value="Genomic_DNA"/>
</dbReference>
<evidence type="ECO:0000313" key="2">
    <source>
        <dbReference type="EMBL" id="MCK8677312.1"/>
    </source>
</evidence>
<gene>
    <name evidence="2" type="ORF">M1O15_07905</name>
</gene>
<feature type="region of interest" description="Disordered" evidence="1">
    <location>
        <begin position="30"/>
        <end position="53"/>
    </location>
</feature>
<reference evidence="2 3" key="1">
    <citation type="submission" date="2022-04" db="EMBL/GenBank/DDBJ databases">
        <title>Streptomyces sp. nov. LCR6-01 isolated from Lichen of Dirinaria sp.</title>
        <authorList>
            <person name="Kanchanasin P."/>
            <person name="Tanasupawat S."/>
            <person name="Phongsopitanun W."/>
        </authorList>
    </citation>
    <scope>NUCLEOTIDE SEQUENCE [LARGE SCALE GENOMIC DNA]</scope>
    <source>
        <strain evidence="2 3">LCR6-01</strain>
    </source>
</reference>
<organism evidence="2 3">
    <name type="scientific">Streptomyces lichenis</name>
    <dbReference type="NCBI Taxonomy" id="2306967"/>
    <lineage>
        <taxon>Bacteria</taxon>
        <taxon>Bacillati</taxon>
        <taxon>Actinomycetota</taxon>
        <taxon>Actinomycetes</taxon>
        <taxon>Kitasatosporales</taxon>
        <taxon>Streptomycetaceae</taxon>
        <taxon>Streptomyces</taxon>
    </lineage>
</organism>
<evidence type="ECO:0000313" key="3">
    <source>
        <dbReference type="Proteomes" id="UP001522868"/>
    </source>
</evidence>
<feature type="region of interest" description="Disordered" evidence="1">
    <location>
        <begin position="171"/>
        <end position="194"/>
    </location>
</feature>
<dbReference type="RefSeq" id="WP_248632522.1">
    <property type="nucleotide sequence ID" value="NZ_JALPTH010000005.1"/>
</dbReference>
<proteinExistence type="predicted"/>
<accession>A0ABT0I7N9</accession>
<protein>
    <submittedName>
        <fullName evidence="2">Uncharacterized protein</fullName>
    </submittedName>
</protein>
<evidence type="ECO:0000256" key="1">
    <source>
        <dbReference type="SAM" id="MobiDB-lite"/>
    </source>
</evidence>
<feature type="compositionally biased region" description="Polar residues" evidence="1">
    <location>
        <begin position="184"/>
        <end position="194"/>
    </location>
</feature>
<name>A0ABT0I7N9_9ACTN</name>
<comment type="caution">
    <text evidence="2">The sequence shown here is derived from an EMBL/GenBank/DDBJ whole genome shotgun (WGS) entry which is preliminary data.</text>
</comment>